<evidence type="ECO:0000256" key="3">
    <source>
        <dbReference type="ARBA" id="ARBA00023125"/>
    </source>
</evidence>
<keyword evidence="3" id="KW-0238">DNA-binding</keyword>
<evidence type="ECO:0000256" key="2">
    <source>
        <dbReference type="ARBA" id="ARBA00023015"/>
    </source>
</evidence>
<dbReference type="GO" id="GO:0003700">
    <property type="term" value="F:DNA-binding transcription factor activity"/>
    <property type="evidence" value="ECO:0007669"/>
    <property type="project" value="InterPro"/>
</dbReference>
<dbReference type="PANTHER" id="PTHR30419">
    <property type="entry name" value="HTH-TYPE TRANSCRIPTIONAL REGULATOR YBHD"/>
    <property type="match status" value="1"/>
</dbReference>
<dbReference type="SUPFAM" id="SSF53850">
    <property type="entry name" value="Periplasmic binding protein-like II"/>
    <property type="match status" value="1"/>
</dbReference>
<evidence type="ECO:0000313" key="6">
    <source>
        <dbReference type="EMBL" id="OAV01442.1"/>
    </source>
</evidence>
<dbReference type="Pfam" id="PF00126">
    <property type="entry name" value="HTH_1"/>
    <property type="match status" value="1"/>
</dbReference>
<dbReference type="Gene3D" id="3.40.190.290">
    <property type="match status" value="1"/>
</dbReference>
<evidence type="ECO:0000259" key="5">
    <source>
        <dbReference type="PROSITE" id="PS50931"/>
    </source>
</evidence>
<dbReference type="Proteomes" id="UP000078446">
    <property type="component" value="Unassembled WGS sequence"/>
</dbReference>
<dbReference type="InterPro" id="IPR005119">
    <property type="entry name" value="LysR_subst-bd"/>
</dbReference>
<comment type="caution">
    <text evidence="6">The sequence shown here is derived from an EMBL/GenBank/DDBJ whole genome shotgun (WGS) entry which is preliminary data.</text>
</comment>
<gene>
    <name evidence="6" type="ORF">AO382_0717</name>
</gene>
<dbReference type="GO" id="GO:0003677">
    <property type="term" value="F:DNA binding"/>
    <property type="evidence" value="ECO:0007669"/>
    <property type="project" value="UniProtKB-KW"/>
</dbReference>
<dbReference type="AlphaFoldDB" id="A0A7Z1A4I2"/>
<keyword evidence="4" id="KW-0804">Transcription</keyword>
<dbReference type="InterPro" id="IPR036388">
    <property type="entry name" value="WH-like_DNA-bd_sf"/>
</dbReference>
<dbReference type="SUPFAM" id="SSF46785">
    <property type="entry name" value="Winged helix' DNA-binding domain"/>
    <property type="match status" value="1"/>
</dbReference>
<dbReference type="GO" id="GO:0005829">
    <property type="term" value="C:cytosol"/>
    <property type="evidence" value="ECO:0007669"/>
    <property type="project" value="TreeGrafter"/>
</dbReference>
<dbReference type="InterPro" id="IPR000847">
    <property type="entry name" value="LysR_HTH_N"/>
</dbReference>
<protein>
    <submittedName>
        <fullName evidence="6">Transcriptional regulator, LysR family</fullName>
    </submittedName>
</protein>
<dbReference type="Gene3D" id="1.10.10.10">
    <property type="entry name" value="Winged helix-like DNA-binding domain superfamily/Winged helix DNA-binding domain"/>
    <property type="match status" value="1"/>
</dbReference>
<dbReference type="Pfam" id="PF03466">
    <property type="entry name" value="LysR_substrate"/>
    <property type="match status" value="1"/>
</dbReference>
<evidence type="ECO:0000313" key="7">
    <source>
        <dbReference type="Proteomes" id="UP000078446"/>
    </source>
</evidence>
<name>A0A7Z1A4I2_MORCA</name>
<dbReference type="EMBL" id="LXHE01000005">
    <property type="protein sequence ID" value="OAV01442.1"/>
    <property type="molecule type" value="Genomic_DNA"/>
</dbReference>
<dbReference type="InterPro" id="IPR036390">
    <property type="entry name" value="WH_DNA-bd_sf"/>
</dbReference>
<dbReference type="PROSITE" id="PS50931">
    <property type="entry name" value="HTH_LYSR"/>
    <property type="match status" value="1"/>
</dbReference>
<proteinExistence type="inferred from homology"/>
<dbReference type="PANTHER" id="PTHR30419:SF8">
    <property type="entry name" value="NITROGEN ASSIMILATION TRANSCRIPTIONAL ACTIVATOR-RELATED"/>
    <property type="match status" value="1"/>
</dbReference>
<keyword evidence="2" id="KW-0805">Transcription regulation</keyword>
<evidence type="ECO:0000256" key="4">
    <source>
        <dbReference type="ARBA" id="ARBA00023163"/>
    </source>
</evidence>
<dbReference type="InterPro" id="IPR050950">
    <property type="entry name" value="HTH-type_LysR_regulators"/>
</dbReference>
<comment type="similarity">
    <text evidence="1">Belongs to the LysR transcriptional regulatory family.</text>
</comment>
<feature type="domain" description="HTH lysR-type" evidence="5">
    <location>
        <begin position="1"/>
        <end position="64"/>
    </location>
</feature>
<accession>A0A7Z1A4I2</accession>
<reference evidence="6 7" key="1">
    <citation type="journal article" date="2016" name="Genome Biol. Evol.">
        <title>Comparative Genomic Analyses of the Moraxella catarrhalis Serosensitive and Seroresistant Lineages Demonstrate Their Independent Evolution.</title>
        <authorList>
            <person name="Earl J.P."/>
            <person name="de Vries S.P."/>
            <person name="Ahmed A."/>
            <person name="Powell E."/>
            <person name="Schultz M.P."/>
            <person name="Hermans P.W."/>
            <person name="Hill D.J."/>
            <person name="Zhou Z."/>
            <person name="Constantinidou C.I."/>
            <person name="Hu F.Z."/>
            <person name="Bootsma H.J."/>
            <person name="Ehrlich G.D."/>
        </authorList>
    </citation>
    <scope>NUCLEOTIDE SEQUENCE [LARGE SCALE GENOMIC DNA]</scope>
    <source>
        <strain evidence="6 7">Z7574</strain>
    </source>
</reference>
<organism evidence="6 7">
    <name type="scientific">Moraxella catarrhalis</name>
    <name type="common">Branhamella catarrhalis</name>
    <dbReference type="NCBI Taxonomy" id="480"/>
    <lineage>
        <taxon>Bacteria</taxon>
        <taxon>Pseudomonadati</taxon>
        <taxon>Pseudomonadota</taxon>
        <taxon>Gammaproteobacteria</taxon>
        <taxon>Moraxellales</taxon>
        <taxon>Moraxellaceae</taxon>
        <taxon>Moraxella</taxon>
    </lineage>
</organism>
<sequence>MTLMKNVIDKRMYYFYQTVQLGGIRVAADALNIAPSAISRQIANLEKELGIVLLERGMRGARPTEAGYYVLDCFRHVLEQAEVLESRIGALKGMNAGTITVSTGAGYVKALSLLITKFSARHPQITIRININSSNEIIRKVLEGESNFGILYNAIRHPKLKSHYRAQHPLHVFMAKNHALSQNSSVSIKQLTNERLAMTDITHGIRQLIENAEREHGLSLSPTLLCNDMNLLKDYALFGGVTFLPRFMLQPSEVELITTKPLSEPIFLNPESQIISRRGAILSPASQALLIELAIMLKNL</sequence>
<evidence type="ECO:0000256" key="1">
    <source>
        <dbReference type="ARBA" id="ARBA00009437"/>
    </source>
</evidence>